<evidence type="ECO:0000313" key="2">
    <source>
        <dbReference type="Proteomes" id="UP001159427"/>
    </source>
</evidence>
<reference evidence="1 2" key="1">
    <citation type="submission" date="2022-05" db="EMBL/GenBank/DDBJ databases">
        <authorList>
            <consortium name="Genoscope - CEA"/>
            <person name="William W."/>
        </authorList>
    </citation>
    <scope>NUCLEOTIDE SEQUENCE [LARGE SCALE GENOMIC DNA]</scope>
</reference>
<accession>A0ABN8LYQ2</accession>
<dbReference type="Proteomes" id="UP001159427">
    <property type="component" value="Unassembled WGS sequence"/>
</dbReference>
<evidence type="ECO:0000313" key="1">
    <source>
        <dbReference type="EMBL" id="CAH3019443.1"/>
    </source>
</evidence>
<protein>
    <submittedName>
        <fullName evidence="1">Uncharacterized protein</fullName>
    </submittedName>
</protein>
<dbReference type="EMBL" id="CALNXI010000116">
    <property type="protein sequence ID" value="CAH3019443.1"/>
    <property type="molecule type" value="Genomic_DNA"/>
</dbReference>
<keyword evidence="2" id="KW-1185">Reference proteome</keyword>
<proteinExistence type="predicted"/>
<name>A0ABN8LYQ2_9CNID</name>
<sequence length="215" mass="24311">MIWLVDNAVRNLKALFAAGILFAKRKLLKLCKRMSQLDDASSLCENVKNQLCRTGFAVENERSEKDILLPCGMEKGKHKCKNHRTAGILAIAKPCSVVVDIKELYGSESKNQVYAHLHELLSKDEMTAIALSGIEIGNGGVFRGKDETKIGKNVGLITHRIILSQSWLPMKAEKRAQQLDFILNNVDAKRNTWFYFDLDYGKWLHLNGLPRDKSR</sequence>
<gene>
    <name evidence="1" type="ORF">PEVE_00002711</name>
</gene>
<organism evidence="1 2">
    <name type="scientific">Porites evermanni</name>
    <dbReference type="NCBI Taxonomy" id="104178"/>
    <lineage>
        <taxon>Eukaryota</taxon>
        <taxon>Metazoa</taxon>
        <taxon>Cnidaria</taxon>
        <taxon>Anthozoa</taxon>
        <taxon>Hexacorallia</taxon>
        <taxon>Scleractinia</taxon>
        <taxon>Fungiina</taxon>
        <taxon>Poritidae</taxon>
        <taxon>Porites</taxon>
    </lineage>
</organism>
<comment type="caution">
    <text evidence="1">The sequence shown here is derived from an EMBL/GenBank/DDBJ whole genome shotgun (WGS) entry which is preliminary data.</text>
</comment>